<sequence length="77" mass="8459">MNALTFILSEDSLRLRFLDLTGLEGGDVRDRIADPRFLGAVLDFLMGHEPDLLAFAQGQNLPPESAVHARHILMGGE</sequence>
<gene>
    <name evidence="1" type="ORF">GCM10007972_22820</name>
</gene>
<proteinExistence type="predicted"/>
<evidence type="ECO:0000313" key="2">
    <source>
        <dbReference type="Proteomes" id="UP000602381"/>
    </source>
</evidence>
<comment type="caution">
    <text evidence="1">The sequence shown here is derived from an EMBL/GenBank/DDBJ whole genome shotgun (WGS) entry which is preliminary data.</text>
</comment>
<evidence type="ECO:0000313" key="1">
    <source>
        <dbReference type="EMBL" id="GGO15047.1"/>
    </source>
</evidence>
<protein>
    <recommendedName>
        <fullName evidence="3">DUF3572 family protein</fullName>
    </recommendedName>
</protein>
<evidence type="ECO:0008006" key="3">
    <source>
        <dbReference type="Google" id="ProtNLM"/>
    </source>
</evidence>
<dbReference type="EMBL" id="BMOV01000008">
    <property type="protein sequence ID" value="GGO15047.1"/>
    <property type="molecule type" value="Genomic_DNA"/>
</dbReference>
<reference evidence="2" key="1">
    <citation type="journal article" date="2019" name="Int. J. Syst. Evol. Microbiol.">
        <title>The Global Catalogue of Microorganisms (GCM) 10K type strain sequencing project: providing services to taxonomists for standard genome sequencing and annotation.</title>
        <authorList>
            <consortium name="The Broad Institute Genomics Platform"/>
            <consortium name="The Broad Institute Genome Sequencing Center for Infectious Disease"/>
            <person name="Wu L."/>
            <person name="Ma J."/>
        </authorList>
    </citation>
    <scope>NUCLEOTIDE SEQUENCE [LARGE SCALE GENOMIC DNA]</scope>
    <source>
        <strain evidence="2">JCM 17843</strain>
    </source>
</reference>
<dbReference type="Proteomes" id="UP000602381">
    <property type="component" value="Unassembled WGS sequence"/>
</dbReference>
<accession>A0ABQ2LFC6</accession>
<keyword evidence="2" id="KW-1185">Reference proteome</keyword>
<dbReference type="Pfam" id="PF12096">
    <property type="entry name" value="DUF3572"/>
    <property type="match status" value="1"/>
</dbReference>
<dbReference type="InterPro" id="IPR021955">
    <property type="entry name" value="DUF3572"/>
</dbReference>
<organism evidence="1 2">
    <name type="scientific">Iodidimonas muriae</name>
    <dbReference type="NCBI Taxonomy" id="261467"/>
    <lineage>
        <taxon>Bacteria</taxon>
        <taxon>Pseudomonadati</taxon>
        <taxon>Pseudomonadota</taxon>
        <taxon>Alphaproteobacteria</taxon>
        <taxon>Iodidimonadales</taxon>
        <taxon>Iodidimonadaceae</taxon>
        <taxon>Iodidimonas</taxon>
    </lineage>
</organism>
<name>A0ABQ2LFC6_9PROT</name>